<dbReference type="AlphaFoldDB" id="A0A1J7J1E8"/>
<evidence type="ECO:0000256" key="1">
    <source>
        <dbReference type="ARBA" id="ARBA00004173"/>
    </source>
</evidence>
<dbReference type="InterPro" id="IPR059242">
    <property type="entry name" value="mS23_dom"/>
</dbReference>
<dbReference type="Pfam" id="PF13741">
    <property type="entry name" value="MRP-S25"/>
    <property type="match status" value="1"/>
</dbReference>
<evidence type="ECO:0000256" key="6">
    <source>
        <dbReference type="PIRNR" id="PIRNR029764"/>
    </source>
</evidence>
<evidence type="ECO:0000313" key="8">
    <source>
        <dbReference type="Proteomes" id="UP000182658"/>
    </source>
</evidence>
<dbReference type="InParanoid" id="A0A1J7J1E8"/>
<dbReference type="GO" id="GO:0005763">
    <property type="term" value="C:mitochondrial small ribosomal subunit"/>
    <property type="evidence" value="ECO:0007669"/>
    <property type="project" value="UniProtKB-UniRule"/>
</dbReference>
<sequence length="236" mass="27398">MGRGGRNVRAKKVFQNVAKSLTGPFPDKDLPPPAWFNALKNIPPSEVYTRPVAIRHSGTPLRAGNLFKPGRIAYPEDQLRKEFYKDHPWELARPRIIMELDGHDSRYLDWSKGLRQRGMALSGESVVQRQLWLMNHEKMNKEQAYDKARKEFYALRQEEDVGRRVAIEEARYVGAYFGKTNLQVGMELEDQVYEEWKAWAQEEMVKNELRRNEAYTSFGEAEAEPLLEPEEEAVVS</sequence>
<comment type="similarity">
    <text evidence="2">Belongs to the mitochondrion-specific ribosomal protein mS23 family.</text>
</comment>
<dbReference type="PIRSF" id="PIRSF029764">
    <property type="entry name" value="RSM25"/>
    <property type="match status" value="1"/>
</dbReference>
<dbReference type="PANTHER" id="PTHR37799:SF1">
    <property type="entry name" value="SMALL RIBOSOMAL SUBUNIT PROTEIN MS23"/>
    <property type="match status" value="1"/>
</dbReference>
<dbReference type="GO" id="GO:0003735">
    <property type="term" value="F:structural constituent of ribosome"/>
    <property type="evidence" value="ECO:0007669"/>
    <property type="project" value="UniProtKB-UniRule"/>
</dbReference>
<protein>
    <recommendedName>
        <fullName evidence="6">37S ribosomal protein S25, mitochondrial</fullName>
    </recommendedName>
</protein>
<dbReference type="InterPro" id="IPR016939">
    <property type="entry name" value="Ribosomal_mS23_fun"/>
</dbReference>
<evidence type="ECO:0000256" key="5">
    <source>
        <dbReference type="ARBA" id="ARBA00023274"/>
    </source>
</evidence>
<keyword evidence="8" id="KW-1185">Reference proteome</keyword>
<dbReference type="EMBL" id="KV875099">
    <property type="protein sequence ID" value="OIW27153.1"/>
    <property type="molecule type" value="Genomic_DNA"/>
</dbReference>
<dbReference type="Proteomes" id="UP000182658">
    <property type="component" value="Unassembled WGS sequence"/>
</dbReference>
<evidence type="ECO:0000256" key="3">
    <source>
        <dbReference type="ARBA" id="ARBA00022980"/>
    </source>
</evidence>
<keyword evidence="3 6" id="KW-0689">Ribosomal protein</keyword>
<dbReference type="FunCoup" id="A0A1J7J1E8">
    <property type="interactions" value="117"/>
</dbReference>
<keyword evidence="5 6" id="KW-0687">Ribonucleoprotein</keyword>
<accession>A0A1J7J1E8</accession>
<gene>
    <name evidence="7" type="ORF">CONLIGDRAFT_415503</name>
</gene>
<name>A0A1J7J1E8_9PEZI</name>
<dbReference type="PANTHER" id="PTHR37799">
    <property type="entry name" value="37S RIBOSOMAL PROTEIN S25, MITOCHONDRIAL"/>
    <property type="match status" value="1"/>
</dbReference>
<comment type="subunit">
    <text evidence="6">Component of the mitochondrial small ribosomal subunit.</text>
</comment>
<dbReference type="STRING" id="1408157.A0A1J7J1E8"/>
<reference evidence="7 8" key="1">
    <citation type="submission" date="2016-10" db="EMBL/GenBank/DDBJ databases">
        <title>Draft genome sequence of Coniochaeta ligniaria NRRL30616, a lignocellulolytic fungus for bioabatement of inhibitors in plant biomass hydrolysates.</title>
        <authorList>
            <consortium name="DOE Joint Genome Institute"/>
            <person name="Jimenez D.J."/>
            <person name="Hector R.E."/>
            <person name="Riley R."/>
            <person name="Sun H."/>
            <person name="Grigoriev I.V."/>
            <person name="Van Elsas J.D."/>
            <person name="Nichols N.N."/>
        </authorList>
    </citation>
    <scope>NUCLEOTIDE SEQUENCE [LARGE SCALE GENOMIC DNA]</scope>
    <source>
        <strain evidence="7 8">NRRL 30616</strain>
    </source>
</reference>
<evidence type="ECO:0000313" key="7">
    <source>
        <dbReference type="EMBL" id="OIW27153.1"/>
    </source>
</evidence>
<dbReference type="CDD" id="cd23701">
    <property type="entry name" value="At1g26750"/>
    <property type="match status" value="1"/>
</dbReference>
<proteinExistence type="inferred from homology"/>
<keyword evidence="4 6" id="KW-0496">Mitochondrion</keyword>
<comment type="subcellular location">
    <subcellularLocation>
        <location evidence="1 6">Mitochondrion</location>
    </subcellularLocation>
</comment>
<evidence type="ECO:0000256" key="4">
    <source>
        <dbReference type="ARBA" id="ARBA00023128"/>
    </source>
</evidence>
<evidence type="ECO:0000256" key="2">
    <source>
        <dbReference type="ARBA" id="ARBA00009864"/>
    </source>
</evidence>
<dbReference type="OrthoDB" id="5542239at2759"/>
<organism evidence="7 8">
    <name type="scientific">Coniochaeta ligniaria NRRL 30616</name>
    <dbReference type="NCBI Taxonomy" id="1408157"/>
    <lineage>
        <taxon>Eukaryota</taxon>
        <taxon>Fungi</taxon>
        <taxon>Dikarya</taxon>
        <taxon>Ascomycota</taxon>
        <taxon>Pezizomycotina</taxon>
        <taxon>Sordariomycetes</taxon>
        <taxon>Sordariomycetidae</taxon>
        <taxon>Coniochaetales</taxon>
        <taxon>Coniochaetaceae</taxon>
        <taxon>Coniochaeta</taxon>
    </lineage>
</organism>